<dbReference type="PANTHER" id="PTHR44591">
    <property type="entry name" value="STRESS RESPONSE REGULATOR PROTEIN 1"/>
    <property type="match status" value="1"/>
</dbReference>
<protein>
    <submittedName>
        <fullName evidence="6">Histidine kinase</fullName>
    </submittedName>
</protein>
<dbReference type="InterPro" id="IPR001789">
    <property type="entry name" value="Sig_transdc_resp-reg_receiver"/>
</dbReference>
<keyword evidence="6" id="KW-0418">Kinase</keyword>
<dbReference type="EMBL" id="LABY01000096">
    <property type="protein sequence ID" value="KMO36663.1"/>
    <property type="molecule type" value="Genomic_DNA"/>
</dbReference>
<reference evidence="6 7" key="1">
    <citation type="submission" date="2015-03" db="EMBL/GenBank/DDBJ databases">
        <title>Genome sequencing of Methylobacterium variabile DSM 16961.</title>
        <authorList>
            <person name="Chaudhry V."/>
            <person name="Patil P.B."/>
        </authorList>
    </citation>
    <scope>NUCLEOTIDE SEQUENCE [LARGE SCALE GENOMIC DNA]</scope>
    <source>
        <strain evidence="6 7">DSM 16961</strain>
    </source>
</reference>
<dbReference type="Pfam" id="PF00072">
    <property type="entry name" value="Response_reg"/>
    <property type="match status" value="1"/>
</dbReference>
<dbReference type="Proteomes" id="UP000035955">
    <property type="component" value="Unassembled WGS sequence"/>
</dbReference>
<dbReference type="OrthoDB" id="9784719at2"/>
<proteinExistence type="predicted"/>
<dbReference type="InterPro" id="IPR011006">
    <property type="entry name" value="CheY-like_superfamily"/>
</dbReference>
<evidence type="ECO:0000256" key="3">
    <source>
        <dbReference type="ARBA" id="ARBA00023163"/>
    </source>
</evidence>
<gene>
    <name evidence="6" type="ORF">VQ02_14910</name>
</gene>
<dbReference type="AlphaFoldDB" id="A0A0J6STG7"/>
<dbReference type="InterPro" id="IPR050595">
    <property type="entry name" value="Bact_response_regulator"/>
</dbReference>
<feature type="modified residue" description="4-aspartylphosphate" evidence="4">
    <location>
        <position position="60"/>
    </location>
</feature>
<organism evidence="6 7">
    <name type="scientific">Methylobacterium variabile</name>
    <dbReference type="NCBI Taxonomy" id="298794"/>
    <lineage>
        <taxon>Bacteria</taxon>
        <taxon>Pseudomonadati</taxon>
        <taxon>Pseudomonadota</taxon>
        <taxon>Alphaproteobacteria</taxon>
        <taxon>Hyphomicrobiales</taxon>
        <taxon>Methylobacteriaceae</taxon>
        <taxon>Methylobacterium</taxon>
    </lineage>
</organism>
<dbReference type="SMART" id="SM00448">
    <property type="entry name" value="REC"/>
    <property type="match status" value="1"/>
</dbReference>
<sequence length="134" mass="14556">MSDPSRQPFALVTDDDAMIRMDAAAIIEEAGFQALEAGNVAEAIGLLEDHADEVNLLFTDVQMPGGRDGFDLARETARRWPDIKILVASGARSPGPGELPEGAVFLNKPFSAEVVHTRLKELFPDGERPEPLCR</sequence>
<dbReference type="Gene3D" id="3.40.50.2300">
    <property type="match status" value="1"/>
</dbReference>
<evidence type="ECO:0000256" key="1">
    <source>
        <dbReference type="ARBA" id="ARBA00022553"/>
    </source>
</evidence>
<dbReference type="RefSeq" id="WP_048444986.1">
    <property type="nucleotide sequence ID" value="NZ_LABY01000096.1"/>
</dbReference>
<dbReference type="GO" id="GO:0000160">
    <property type="term" value="P:phosphorelay signal transduction system"/>
    <property type="evidence" value="ECO:0007669"/>
    <property type="project" value="InterPro"/>
</dbReference>
<evidence type="ECO:0000313" key="6">
    <source>
        <dbReference type="EMBL" id="KMO36663.1"/>
    </source>
</evidence>
<dbReference type="GO" id="GO:0016301">
    <property type="term" value="F:kinase activity"/>
    <property type="evidence" value="ECO:0007669"/>
    <property type="project" value="UniProtKB-KW"/>
</dbReference>
<evidence type="ECO:0000256" key="2">
    <source>
        <dbReference type="ARBA" id="ARBA00023015"/>
    </source>
</evidence>
<keyword evidence="7" id="KW-1185">Reference proteome</keyword>
<comment type="caution">
    <text evidence="6">The sequence shown here is derived from an EMBL/GenBank/DDBJ whole genome shotgun (WGS) entry which is preliminary data.</text>
</comment>
<keyword evidence="3" id="KW-0804">Transcription</keyword>
<keyword evidence="2" id="KW-0805">Transcription regulation</keyword>
<dbReference type="PANTHER" id="PTHR44591:SF3">
    <property type="entry name" value="RESPONSE REGULATORY DOMAIN-CONTAINING PROTEIN"/>
    <property type="match status" value="1"/>
</dbReference>
<keyword evidence="1 4" id="KW-0597">Phosphoprotein</keyword>
<accession>A0A0J6STG7</accession>
<evidence type="ECO:0000313" key="7">
    <source>
        <dbReference type="Proteomes" id="UP000035955"/>
    </source>
</evidence>
<name>A0A0J6STG7_9HYPH</name>
<dbReference type="PATRIC" id="fig|298794.3.peg.7893"/>
<evidence type="ECO:0000259" key="5">
    <source>
        <dbReference type="PROSITE" id="PS50110"/>
    </source>
</evidence>
<feature type="domain" description="Response regulatory" evidence="5">
    <location>
        <begin position="9"/>
        <end position="123"/>
    </location>
</feature>
<evidence type="ECO:0000256" key="4">
    <source>
        <dbReference type="PROSITE-ProRule" id="PRU00169"/>
    </source>
</evidence>
<keyword evidence="6" id="KW-0808">Transferase</keyword>
<dbReference type="PROSITE" id="PS50110">
    <property type="entry name" value="RESPONSE_REGULATORY"/>
    <property type="match status" value="1"/>
</dbReference>
<dbReference type="SUPFAM" id="SSF52172">
    <property type="entry name" value="CheY-like"/>
    <property type="match status" value="1"/>
</dbReference>